<organism evidence="2 3">
    <name type="scientific">Nibribacter ruber</name>
    <dbReference type="NCBI Taxonomy" id="2698458"/>
    <lineage>
        <taxon>Bacteria</taxon>
        <taxon>Pseudomonadati</taxon>
        <taxon>Bacteroidota</taxon>
        <taxon>Cytophagia</taxon>
        <taxon>Cytophagales</taxon>
        <taxon>Hymenobacteraceae</taxon>
        <taxon>Nibribacter</taxon>
    </lineage>
</organism>
<sequence>MRFSTSLKTFLSRSALAAVALLPLQAFAQSATAFLSAPQDSVTLRMAETRYKHSFKVSEAGQEKLVRISPTSRGNTMWLNLGKDSLAITYKGRDKERYTLSNGKDTVQLVFSFFSPPAHEPLVKKGTEEYGKQQYALAADFYQQALKATPTGAHTRTTYYNLACCYALLGQKEPALKALEQAVKAGYKNVAHLKRDSDLDILRKEKGYLQLVNKLEKTQAQLGDPFKAQLVTTDVHNFWKAYDAAAKHPAQKQEIFEKQYFGKASAGLQDYFENKIGSVELFMNNLVNKPAFFPAIRKNTLQVDAMKPAIYQSFQKMKELYPAATFPNVYFVIGRYNSAGTVSDNGLLIGIDQFSRSADVPLQELNLWERNNYNYVHNVPPLIAHELIHFIQSDRNDTTLLSNALTEGMADFIGELISGVNTNQRIHDFANPREKQIWEEFQKEMYLKRAYNWIANGNQERPDRPADLGYYMGYKICEAYYTKATDKKQAVKDILEMKDAKAFFEQSGYADKFLQANNR</sequence>
<proteinExistence type="predicted"/>
<evidence type="ECO:0000313" key="2">
    <source>
        <dbReference type="EMBL" id="QHL87889.1"/>
    </source>
</evidence>
<dbReference type="AlphaFoldDB" id="A0A6P1NZY4"/>
<dbReference type="Gene3D" id="1.25.40.10">
    <property type="entry name" value="Tetratricopeptide repeat domain"/>
    <property type="match status" value="1"/>
</dbReference>
<gene>
    <name evidence="2" type="ORF">GU926_10790</name>
</gene>
<dbReference type="KEGG" id="nib:GU926_10790"/>
<keyword evidence="1" id="KW-0732">Signal</keyword>
<dbReference type="EMBL" id="CP047897">
    <property type="protein sequence ID" value="QHL87889.1"/>
    <property type="molecule type" value="Genomic_DNA"/>
</dbReference>
<feature type="signal peptide" evidence="1">
    <location>
        <begin position="1"/>
        <end position="28"/>
    </location>
</feature>
<dbReference type="Pfam" id="PF13424">
    <property type="entry name" value="TPR_12"/>
    <property type="match status" value="1"/>
</dbReference>
<evidence type="ECO:0000256" key="1">
    <source>
        <dbReference type="SAM" id="SignalP"/>
    </source>
</evidence>
<dbReference type="Pfam" id="PF25594">
    <property type="entry name" value="GldB_lipo"/>
    <property type="match status" value="1"/>
</dbReference>
<keyword evidence="3" id="KW-1185">Reference proteome</keyword>
<dbReference type="Proteomes" id="UP000464214">
    <property type="component" value="Chromosome"/>
</dbReference>
<dbReference type="RefSeq" id="WP_160691723.1">
    <property type="nucleotide sequence ID" value="NZ_CP047897.1"/>
</dbReference>
<evidence type="ECO:0000313" key="3">
    <source>
        <dbReference type="Proteomes" id="UP000464214"/>
    </source>
</evidence>
<dbReference type="SMART" id="SM00028">
    <property type="entry name" value="TPR"/>
    <property type="match status" value="2"/>
</dbReference>
<name>A0A6P1NZY4_9BACT</name>
<dbReference type="NCBIfam" id="NF047558">
    <property type="entry name" value="TPR_END_plus"/>
    <property type="match status" value="1"/>
</dbReference>
<dbReference type="InterPro" id="IPR019734">
    <property type="entry name" value="TPR_rpt"/>
</dbReference>
<accession>A0A6P1NZY4</accession>
<dbReference type="InterPro" id="IPR019853">
    <property type="entry name" value="GldB-like"/>
</dbReference>
<protein>
    <submittedName>
        <fullName evidence="2">Uncharacterized protein</fullName>
    </submittedName>
</protein>
<reference evidence="2 3" key="1">
    <citation type="submission" date="2020-01" db="EMBL/GenBank/DDBJ databases">
        <authorList>
            <person name="Kim M."/>
        </authorList>
    </citation>
    <scope>NUCLEOTIDE SEQUENCE [LARGE SCALE GENOMIC DNA]</scope>
    <source>
        <strain evidence="2 3">BT10</strain>
    </source>
</reference>
<dbReference type="SUPFAM" id="SSF48452">
    <property type="entry name" value="TPR-like"/>
    <property type="match status" value="1"/>
</dbReference>
<dbReference type="InterPro" id="IPR011990">
    <property type="entry name" value="TPR-like_helical_dom_sf"/>
</dbReference>
<feature type="chain" id="PRO_5026997809" evidence="1">
    <location>
        <begin position="29"/>
        <end position="519"/>
    </location>
</feature>